<accession>A0A084GJT0</accession>
<comment type="caution">
    <text evidence="3">The sequence shown here is derived from an EMBL/GenBank/DDBJ whole genome shotgun (WGS) entry which is preliminary data.</text>
</comment>
<dbReference type="Pfam" id="PF09922">
    <property type="entry name" value="LiaF-like_C"/>
    <property type="match status" value="1"/>
</dbReference>
<gene>
    <name evidence="3" type="ORF">GS18_0219625</name>
</gene>
<dbReference type="InterPro" id="IPR047793">
    <property type="entry name" value="LiaF_C"/>
</dbReference>
<evidence type="ECO:0000313" key="4">
    <source>
        <dbReference type="Proteomes" id="UP000028549"/>
    </source>
</evidence>
<dbReference type="Proteomes" id="UP000028549">
    <property type="component" value="Unassembled WGS sequence"/>
</dbReference>
<evidence type="ECO:0000259" key="2">
    <source>
        <dbReference type="Pfam" id="PF09922"/>
    </source>
</evidence>
<keyword evidence="4" id="KW-1185">Reference proteome</keyword>
<dbReference type="NCBIfam" id="NF040535">
    <property type="entry name" value="LiaF_C_term"/>
    <property type="match status" value="1"/>
</dbReference>
<reference evidence="3 4" key="1">
    <citation type="journal article" date="2005" name="Int. J. Syst. Evol. Microbiol.">
        <title>Bacillus cibi sp. nov., isolated from jeotgal, a traditional Korean fermented seafood.</title>
        <authorList>
            <person name="Yoon J.H."/>
            <person name="Lee C.H."/>
            <person name="Oh T.K."/>
        </authorList>
    </citation>
    <scope>NUCLEOTIDE SEQUENCE [LARGE SCALE GENOMIC DNA]</scope>
    <source>
        <strain evidence="3 4">DSM 16189</strain>
    </source>
</reference>
<protein>
    <submittedName>
        <fullName evidence="3">Cell wall-active antibiotics response protein</fullName>
    </submittedName>
</protein>
<evidence type="ECO:0000256" key="1">
    <source>
        <dbReference type="SAM" id="Phobius"/>
    </source>
</evidence>
<dbReference type="InterPro" id="IPR016975">
    <property type="entry name" value="Cell_wall_LiaF"/>
</dbReference>
<dbReference type="AlphaFoldDB" id="A0A084GJT0"/>
<keyword evidence="1" id="KW-1133">Transmembrane helix</keyword>
<dbReference type="RefSeq" id="WP_029285796.1">
    <property type="nucleotide sequence ID" value="NZ_JNVC02000019.1"/>
</dbReference>
<dbReference type="GO" id="GO:0016020">
    <property type="term" value="C:membrane"/>
    <property type="evidence" value="ECO:0007669"/>
    <property type="project" value="InterPro"/>
</dbReference>
<feature type="transmembrane region" description="Helical" evidence="1">
    <location>
        <begin position="58"/>
        <end position="89"/>
    </location>
</feature>
<dbReference type="STRING" id="246786.GS18_0219625"/>
<sequence length="243" mass="27425">MLKKANADVITYILLIGVVLLMLEVFFDHGGLIFFLLLSSVCVYFGKKRLSKKTGKLLFWFGLISLIITIMNLWAVKFLICALAIYLLVQYRQSKKKPAVVEPQVKESLTLKKEDVLYKRPILGNNVFGQQSTPEDIYEWNDINIQNGIGDTIVDLSNTVLPKEENMIVIRNFIGNVKILVPYEVDVSVQHSSFAGAVRVFGHHEPKLFNQSISYQTAGYDASVQKVKIITSSIVGDLEVKRI</sequence>
<organism evidence="3 4">
    <name type="scientific">Metabacillus indicus</name>
    <name type="common">Bacillus indicus</name>
    <dbReference type="NCBI Taxonomy" id="246786"/>
    <lineage>
        <taxon>Bacteria</taxon>
        <taxon>Bacillati</taxon>
        <taxon>Bacillota</taxon>
        <taxon>Bacilli</taxon>
        <taxon>Bacillales</taxon>
        <taxon>Bacillaceae</taxon>
        <taxon>Metabacillus</taxon>
    </lineage>
</organism>
<feature type="domain" description="Cell wall-active antibiotics response LiaF-like C-terminal" evidence="2">
    <location>
        <begin position="128"/>
        <end position="240"/>
    </location>
</feature>
<evidence type="ECO:0000313" key="3">
    <source>
        <dbReference type="EMBL" id="KEZ47592.1"/>
    </source>
</evidence>
<keyword evidence="1" id="KW-0472">Membrane</keyword>
<proteinExistence type="predicted"/>
<dbReference type="OrthoDB" id="2351415at2"/>
<dbReference type="InterPro" id="IPR024425">
    <property type="entry name" value="LiaF-like_C"/>
</dbReference>
<name>A0A084GJT0_METID</name>
<dbReference type="PIRSF" id="PIRSF031509">
    <property type="entry name" value="Cell_wall_LiaF/YvqF"/>
    <property type="match status" value="1"/>
</dbReference>
<dbReference type="EMBL" id="JNVC02000019">
    <property type="protein sequence ID" value="KEZ47592.1"/>
    <property type="molecule type" value="Genomic_DNA"/>
</dbReference>
<keyword evidence="1" id="KW-0812">Transmembrane</keyword>